<keyword evidence="1" id="KW-0547">Nucleotide-binding</keyword>
<dbReference type="PANTHER" id="PTHR43603">
    <property type="entry name" value="COBW DOMAIN-CONTAINING PROTEIN DDB_G0274527"/>
    <property type="match status" value="1"/>
</dbReference>
<name>A0A5E4RKB2_9BURK</name>
<dbReference type="PANTHER" id="PTHR43603:SF1">
    <property type="entry name" value="ZINC-REGULATED GTPASE METALLOPROTEIN ACTIVATOR 1"/>
    <property type="match status" value="1"/>
</dbReference>
<reference evidence="8 9" key="1">
    <citation type="submission" date="2019-08" db="EMBL/GenBank/DDBJ databases">
        <authorList>
            <person name="Peeters C."/>
        </authorList>
    </citation>
    <scope>NUCLEOTIDE SEQUENCE [LARGE SCALE GENOMIC DNA]</scope>
    <source>
        <strain evidence="8 9">LMG 31112</strain>
    </source>
</reference>
<organism evidence="8 9">
    <name type="scientific">Pandoraea horticolens</name>
    <dbReference type="NCBI Taxonomy" id="2508298"/>
    <lineage>
        <taxon>Bacteria</taxon>
        <taxon>Pseudomonadati</taxon>
        <taxon>Pseudomonadota</taxon>
        <taxon>Betaproteobacteria</taxon>
        <taxon>Burkholderiales</taxon>
        <taxon>Burkholderiaceae</taxon>
        <taxon>Pandoraea</taxon>
    </lineage>
</organism>
<dbReference type="EMBL" id="CABPSM010000001">
    <property type="protein sequence ID" value="VVD63737.1"/>
    <property type="molecule type" value="Genomic_DNA"/>
</dbReference>
<dbReference type="Proteomes" id="UP000343317">
    <property type="component" value="Unassembled WGS sequence"/>
</dbReference>
<dbReference type="GO" id="GO:0016787">
    <property type="term" value="F:hydrolase activity"/>
    <property type="evidence" value="ECO:0007669"/>
    <property type="project" value="UniProtKB-KW"/>
</dbReference>
<feature type="domain" description="CobW C-terminal" evidence="7">
    <location>
        <begin position="271"/>
        <end position="387"/>
    </location>
</feature>
<evidence type="ECO:0000256" key="6">
    <source>
        <dbReference type="ARBA" id="ARBA00049117"/>
    </source>
</evidence>
<gene>
    <name evidence="8" type="ORF">PHO31112_00247</name>
</gene>
<dbReference type="CDD" id="cd03112">
    <property type="entry name" value="CobW-like"/>
    <property type="match status" value="1"/>
</dbReference>
<dbReference type="Pfam" id="PF02492">
    <property type="entry name" value="cobW"/>
    <property type="match status" value="1"/>
</dbReference>
<comment type="similarity">
    <text evidence="4">Belongs to the SIMIBI class G3E GTPase family. ZNG1 subfamily.</text>
</comment>
<keyword evidence="9" id="KW-1185">Reference proteome</keyword>
<proteinExistence type="inferred from homology"/>
<dbReference type="Pfam" id="PF07683">
    <property type="entry name" value="CobW_C"/>
    <property type="match status" value="1"/>
</dbReference>
<dbReference type="Gene3D" id="3.30.1220.10">
    <property type="entry name" value="CobW-like, C-terminal domain"/>
    <property type="match status" value="1"/>
</dbReference>
<keyword evidence="2" id="KW-0378">Hydrolase</keyword>
<comment type="function">
    <text evidence="5">Zinc chaperone that directly transfers zinc cofactor to target proteins, thereby activating them. Zinc is transferred from the CXCC motif in the GTPase domain to the zinc binding site in target proteins in a process requiring GTP hydrolysis.</text>
</comment>
<dbReference type="InterPro" id="IPR011629">
    <property type="entry name" value="CobW-like_C"/>
</dbReference>
<evidence type="ECO:0000256" key="5">
    <source>
        <dbReference type="ARBA" id="ARBA00045658"/>
    </source>
</evidence>
<dbReference type="SMART" id="SM00833">
    <property type="entry name" value="CobW_C"/>
    <property type="match status" value="1"/>
</dbReference>
<dbReference type="RefSeq" id="WP_150618820.1">
    <property type="nucleotide sequence ID" value="NZ_CABPSM010000001.1"/>
</dbReference>
<dbReference type="InterPro" id="IPR036627">
    <property type="entry name" value="CobW-likC_sf"/>
</dbReference>
<comment type="catalytic activity">
    <reaction evidence="6">
        <text>GTP + H2O = GDP + phosphate + H(+)</text>
        <dbReference type="Rhea" id="RHEA:19669"/>
        <dbReference type="ChEBI" id="CHEBI:15377"/>
        <dbReference type="ChEBI" id="CHEBI:15378"/>
        <dbReference type="ChEBI" id="CHEBI:37565"/>
        <dbReference type="ChEBI" id="CHEBI:43474"/>
        <dbReference type="ChEBI" id="CHEBI:58189"/>
    </reaction>
    <physiologicalReaction direction="left-to-right" evidence="6">
        <dbReference type="Rhea" id="RHEA:19670"/>
    </physiologicalReaction>
</comment>
<evidence type="ECO:0000256" key="2">
    <source>
        <dbReference type="ARBA" id="ARBA00022801"/>
    </source>
</evidence>
<evidence type="ECO:0000256" key="4">
    <source>
        <dbReference type="ARBA" id="ARBA00034320"/>
    </source>
</evidence>
<sequence length="420" mass="45587">MTLPLVKSGGADRRLPVTVLSGFLGAGKTTLLNHVLRNRDGLRVAVLVNDMSEVNIDASFVERGAANAGAALSRTEERLVEMSNGCICCTLREDLLIAVRELAQDGRFDYLLIESTGIAEPMPVAATFEFRDEAGQSLADIARLDTMVTVVDALHVLEDFHSLDTLAQRGEVAGEDDERRLAELLTEQIEFADVVVVSKVDCVDAARLGAVKALIAGLNPSARIVLGGRGQVPLPEVLGTGLFDAQRAQQMAGWAQALAGEHDSEADTYGVTSFVLRQREPLHPARFASFMSMPFDGLIRAKGYVWAANRPAWALAYSRAGNTATLEPVGHWWAAADAEQWPPEGDPQRAAIEANWEAPWGDRINEVVFIGRDMDRGAIERAFHACCLSAVELSQGDRAWRDAEHALPIEMESEMASENA</sequence>
<evidence type="ECO:0000256" key="1">
    <source>
        <dbReference type="ARBA" id="ARBA00022741"/>
    </source>
</evidence>
<evidence type="ECO:0000313" key="9">
    <source>
        <dbReference type="Proteomes" id="UP000343317"/>
    </source>
</evidence>
<dbReference type="SUPFAM" id="SSF52540">
    <property type="entry name" value="P-loop containing nucleoside triphosphate hydrolases"/>
    <property type="match status" value="1"/>
</dbReference>
<dbReference type="InterPro" id="IPR027417">
    <property type="entry name" value="P-loop_NTPase"/>
</dbReference>
<dbReference type="GO" id="GO:0000166">
    <property type="term" value="F:nucleotide binding"/>
    <property type="evidence" value="ECO:0007669"/>
    <property type="project" value="UniProtKB-KW"/>
</dbReference>
<protein>
    <submittedName>
        <fullName evidence="8">Cobalamin synthesis protein P47K</fullName>
    </submittedName>
</protein>
<dbReference type="Gene3D" id="3.40.50.300">
    <property type="entry name" value="P-loop containing nucleotide triphosphate hydrolases"/>
    <property type="match status" value="1"/>
</dbReference>
<evidence type="ECO:0000256" key="3">
    <source>
        <dbReference type="ARBA" id="ARBA00023186"/>
    </source>
</evidence>
<accession>A0A5E4RKB2</accession>
<dbReference type="AlphaFoldDB" id="A0A5E4RKB2"/>
<evidence type="ECO:0000313" key="8">
    <source>
        <dbReference type="EMBL" id="VVD63737.1"/>
    </source>
</evidence>
<dbReference type="InterPro" id="IPR051927">
    <property type="entry name" value="Zn_Chap_cDPG_Synth"/>
</dbReference>
<keyword evidence="3" id="KW-0143">Chaperone</keyword>
<evidence type="ECO:0000259" key="7">
    <source>
        <dbReference type="SMART" id="SM00833"/>
    </source>
</evidence>
<dbReference type="InterPro" id="IPR003495">
    <property type="entry name" value="CobW/HypB/UreG_nucleotide-bd"/>
</dbReference>